<comment type="caution">
    <text evidence="2">The sequence shown here is derived from an EMBL/GenBank/DDBJ whole genome shotgun (WGS) entry which is preliminary data.</text>
</comment>
<feature type="region of interest" description="Disordered" evidence="1">
    <location>
        <begin position="131"/>
        <end position="200"/>
    </location>
</feature>
<reference evidence="2" key="1">
    <citation type="submission" date="2021-06" db="EMBL/GenBank/DDBJ databases">
        <authorList>
            <person name="Kallberg Y."/>
            <person name="Tangrot J."/>
            <person name="Rosling A."/>
        </authorList>
    </citation>
    <scope>NUCLEOTIDE SEQUENCE</scope>
    <source>
        <strain evidence="2">87-6 pot B 2015</strain>
    </source>
</reference>
<feature type="compositionally biased region" description="Basic and acidic residues" evidence="1">
    <location>
        <begin position="132"/>
        <end position="146"/>
    </location>
</feature>
<evidence type="ECO:0000313" key="2">
    <source>
        <dbReference type="EMBL" id="CAG8668673.1"/>
    </source>
</evidence>
<dbReference type="AlphaFoldDB" id="A0A9N9EBY9"/>
<accession>A0A9N9EBY9</accession>
<proteinExistence type="predicted"/>
<organism evidence="2 3">
    <name type="scientific">Funneliformis mosseae</name>
    <name type="common">Endomycorrhizal fungus</name>
    <name type="synonym">Glomus mosseae</name>
    <dbReference type="NCBI Taxonomy" id="27381"/>
    <lineage>
        <taxon>Eukaryota</taxon>
        <taxon>Fungi</taxon>
        <taxon>Fungi incertae sedis</taxon>
        <taxon>Mucoromycota</taxon>
        <taxon>Glomeromycotina</taxon>
        <taxon>Glomeromycetes</taxon>
        <taxon>Glomerales</taxon>
        <taxon>Glomeraceae</taxon>
        <taxon>Funneliformis</taxon>
    </lineage>
</organism>
<feature type="compositionally biased region" description="Low complexity" evidence="1">
    <location>
        <begin position="156"/>
        <end position="173"/>
    </location>
</feature>
<keyword evidence="3" id="KW-1185">Reference proteome</keyword>
<feature type="region of interest" description="Disordered" evidence="1">
    <location>
        <begin position="86"/>
        <end position="105"/>
    </location>
</feature>
<dbReference type="Proteomes" id="UP000789375">
    <property type="component" value="Unassembled WGS sequence"/>
</dbReference>
<feature type="compositionally biased region" description="Polar residues" evidence="1">
    <location>
        <begin position="190"/>
        <end position="200"/>
    </location>
</feature>
<sequence>MREKGKVKLTVKNNIDFEDNHLNNASSGEKLNNVSFISNAESEIDEYLAYNNNYSLIMKHLTTLEAENVCLQFLLDQGTFKMNNQQANNAKSNKRKPKILDESDNDILSNNSKILEQNERSKYVKTIVDDCESTRNSKKNVNEKPSDTTSSNLTIQSQTSTGSRSSRGQVQQTHQSIRNSKKNVNEKLLDTTSSNLTIQS</sequence>
<evidence type="ECO:0000313" key="3">
    <source>
        <dbReference type="Proteomes" id="UP000789375"/>
    </source>
</evidence>
<evidence type="ECO:0000256" key="1">
    <source>
        <dbReference type="SAM" id="MobiDB-lite"/>
    </source>
</evidence>
<protein>
    <submittedName>
        <fullName evidence="2">15163_t:CDS:1</fullName>
    </submittedName>
</protein>
<name>A0A9N9EBY9_FUNMO</name>
<gene>
    <name evidence="2" type="ORF">FMOSSE_LOCUS12296</name>
</gene>
<dbReference type="EMBL" id="CAJVPP010005691">
    <property type="protein sequence ID" value="CAG8668673.1"/>
    <property type="molecule type" value="Genomic_DNA"/>
</dbReference>